<sequence>MSNPRSSKDKLDRSRNMKYKYWKMDSPSYIDCNYDIRDTELGNIDMEEFWNKTKDSSQSPWMKSITSSGLHLATRFLMFSQCPKFILACASKYDSDSHSVKNQEGEIIVKLDGGYFDDLLRIPNFKEYVN</sequence>
<protein>
    <submittedName>
        <fullName evidence="1">Uncharacterized protein</fullName>
    </submittedName>
</protein>
<name>A0AA38FP29_TAXCH</name>
<evidence type="ECO:0000313" key="1">
    <source>
        <dbReference type="EMBL" id="KAH9306838.1"/>
    </source>
</evidence>
<dbReference type="Proteomes" id="UP000824469">
    <property type="component" value="Unassembled WGS sequence"/>
</dbReference>
<dbReference type="EMBL" id="JAHRHJ020000008">
    <property type="protein sequence ID" value="KAH9306838.1"/>
    <property type="molecule type" value="Genomic_DNA"/>
</dbReference>
<reference evidence="1 2" key="1">
    <citation type="journal article" date="2021" name="Nat. Plants">
        <title>The Taxus genome provides insights into paclitaxel biosynthesis.</title>
        <authorList>
            <person name="Xiong X."/>
            <person name="Gou J."/>
            <person name="Liao Q."/>
            <person name="Li Y."/>
            <person name="Zhou Q."/>
            <person name="Bi G."/>
            <person name="Li C."/>
            <person name="Du R."/>
            <person name="Wang X."/>
            <person name="Sun T."/>
            <person name="Guo L."/>
            <person name="Liang H."/>
            <person name="Lu P."/>
            <person name="Wu Y."/>
            <person name="Zhang Z."/>
            <person name="Ro D.K."/>
            <person name="Shang Y."/>
            <person name="Huang S."/>
            <person name="Yan J."/>
        </authorList>
    </citation>
    <scope>NUCLEOTIDE SEQUENCE [LARGE SCALE GENOMIC DNA]</scope>
    <source>
        <strain evidence="1">Ta-2019</strain>
    </source>
</reference>
<dbReference type="AlphaFoldDB" id="A0AA38FP29"/>
<comment type="caution">
    <text evidence="1">The sequence shown here is derived from an EMBL/GenBank/DDBJ whole genome shotgun (WGS) entry which is preliminary data.</text>
</comment>
<evidence type="ECO:0000313" key="2">
    <source>
        <dbReference type="Proteomes" id="UP000824469"/>
    </source>
</evidence>
<accession>A0AA38FP29</accession>
<feature type="non-terminal residue" evidence="1">
    <location>
        <position position="130"/>
    </location>
</feature>
<organism evidence="1 2">
    <name type="scientific">Taxus chinensis</name>
    <name type="common">Chinese yew</name>
    <name type="synonym">Taxus wallichiana var. chinensis</name>
    <dbReference type="NCBI Taxonomy" id="29808"/>
    <lineage>
        <taxon>Eukaryota</taxon>
        <taxon>Viridiplantae</taxon>
        <taxon>Streptophyta</taxon>
        <taxon>Embryophyta</taxon>
        <taxon>Tracheophyta</taxon>
        <taxon>Spermatophyta</taxon>
        <taxon>Pinopsida</taxon>
        <taxon>Pinidae</taxon>
        <taxon>Conifers II</taxon>
        <taxon>Cupressales</taxon>
        <taxon>Taxaceae</taxon>
        <taxon>Taxus</taxon>
    </lineage>
</organism>
<gene>
    <name evidence="1" type="ORF">KI387_011242</name>
</gene>
<proteinExistence type="predicted"/>
<keyword evidence="2" id="KW-1185">Reference proteome</keyword>